<proteinExistence type="predicted"/>
<evidence type="ECO:0000313" key="2">
    <source>
        <dbReference type="EMBL" id="KAH9422619.1"/>
    </source>
</evidence>
<name>A0ABQ8JJ48_DERPT</name>
<evidence type="ECO:0000256" key="1">
    <source>
        <dbReference type="SAM" id="MobiDB-lite"/>
    </source>
</evidence>
<reference evidence="2 3" key="1">
    <citation type="journal article" date="2018" name="J. Allergy Clin. Immunol.">
        <title>High-quality assembly of Dermatophagoides pteronyssinus genome and transcriptome reveals a wide range of novel allergens.</title>
        <authorList>
            <person name="Liu X.Y."/>
            <person name="Yang K.Y."/>
            <person name="Wang M.Q."/>
            <person name="Kwok J.S."/>
            <person name="Zeng X."/>
            <person name="Yang Z."/>
            <person name="Xiao X.J."/>
            <person name="Lau C.P."/>
            <person name="Li Y."/>
            <person name="Huang Z.M."/>
            <person name="Ba J.G."/>
            <person name="Yim A.K."/>
            <person name="Ouyang C.Y."/>
            <person name="Ngai S.M."/>
            <person name="Chan T.F."/>
            <person name="Leung E.L."/>
            <person name="Liu L."/>
            <person name="Liu Z.G."/>
            <person name="Tsui S.K."/>
        </authorList>
    </citation>
    <scope>NUCLEOTIDE SEQUENCE [LARGE SCALE GENOMIC DNA]</scope>
    <source>
        <strain evidence="2">Derp</strain>
    </source>
</reference>
<keyword evidence="3" id="KW-1185">Reference proteome</keyword>
<feature type="region of interest" description="Disordered" evidence="1">
    <location>
        <begin position="58"/>
        <end position="79"/>
    </location>
</feature>
<evidence type="ECO:0000313" key="3">
    <source>
        <dbReference type="Proteomes" id="UP000887458"/>
    </source>
</evidence>
<dbReference type="Proteomes" id="UP000887458">
    <property type="component" value="Unassembled WGS sequence"/>
</dbReference>
<sequence length="79" mass="9073">MTLGVLKFQQHSLFYQGKDLEMARKANIKSENMATNLWIPKLGRKQNKTIKSNHSKTTNLFPIQSFHQATNGNNLNKKT</sequence>
<dbReference type="EMBL" id="NJHN03000036">
    <property type="protein sequence ID" value="KAH9422619.1"/>
    <property type="molecule type" value="Genomic_DNA"/>
</dbReference>
<gene>
    <name evidence="2" type="ORF">DERP_003296</name>
</gene>
<reference evidence="2 3" key="2">
    <citation type="journal article" date="2022" name="Mol. Biol. Evol.">
        <title>Comparative Genomics Reveals Insights into the Divergent Evolution of Astigmatic Mites and Household Pest Adaptations.</title>
        <authorList>
            <person name="Xiong Q."/>
            <person name="Wan A.T."/>
            <person name="Liu X."/>
            <person name="Fung C.S."/>
            <person name="Xiao X."/>
            <person name="Malainual N."/>
            <person name="Hou J."/>
            <person name="Wang L."/>
            <person name="Wang M."/>
            <person name="Yang K.Y."/>
            <person name="Cui Y."/>
            <person name="Leung E.L."/>
            <person name="Nong W."/>
            <person name="Shin S.K."/>
            <person name="Au S.W."/>
            <person name="Jeong K.Y."/>
            <person name="Chew F.T."/>
            <person name="Hui J.H."/>
            <person name="Leung T.F."/>
            <person name="Tungtrongchitr A."/>
            <person name="Zhong N."/>
            <person name="Liu Z."/>
            <person name="Tsui S.K."/>
        </authorList>
    </citation>
    <scope>NUCLEOTIDE SEQUENCE [LARGE SCALE GENOMIC DNA]</scope>
    <source>
        <strain evidence="2">Derp</strain>
    </source>
</reference>
<comment type="caution">
    <text evidence="2">The sequence shown here is derived from an EMBL/GenBank/DDBJ whole genome shotgun (WGS) entry which is preliminary data.</text>
</comment>
<accession>A0ABQ8JJ48</accession>
<organism evidence="2 3">
    <name type="scientific">Dermatophagoides pteronyssinus</name>
    <name type="common">European house dust mite</name>
    <dbReference type="NCBI Taxonomy" id="6956"/>
    <lineage>
        <taxon>Eukaryota</taxon>
        <taxon>Metazoa</taxon>
        <taxon>Ecdysozoa</taxon>
        <taxon>Arthropoda</taxon>
        <taxon>Chelicerata</taxon>
        <taxon>Arachnida</taxon>
        <taxon>Acari</taxon>
        <taxon>Acariformes</taxon>
        <taxon>Sarcoptiformes</taxon>
        <taxon>Astigmata</taxon>
        <taxon>Psoroptidia</taxon>
        <taxon>Analgoidea</taxon>
        <taxon>Pyroglyphidae</taxon>
        <taxon>Dermatophagoidinae</taxon>
        <taxon>Dermatophagoides</taxon>
    </lineage>
</organism>
<protein>
    <submittedName>
        <fullName evidence="2">Uncharacterized protein</fullName>
    </submittedName>
</protein>